<evidence type="ECO:0000256" key="1">
    <source>
        <dbReference type="SAM" id="SignalP"/>
    </source>
</evidence>
<sequence>MLAKNFVLISGLAALAFADPIPQDFDGSSVDAALASATSLLNLLSDLPTLPASVASVIATAAPSVIQGDMCELATGTPAWYKTLPADVKSALKSYESAVSSWSKLHSSQLAALPSAPGPAACTGAAAPTGAAGATTGAGKGAATGTATGAAESATKAAGAAPSAAVVGSLAGALGMVGIMLAL</sequence>
<dbReference type="EMBL" id="NPIC01000008">
    <property type="protein sequence ID" value="RDL33923.1"/>
    <property type="molecule type" value="Genomic_DNA"/>
</dbReference>
<dbReference type="OrthoDB" id="5419608at2759"/>
<name>A0A370TGB0_9HELO</name>
<proteinExistence type="predicted"/>
<protein>
    <recommendedName>
        <fullName evidence="4">Infection structure specific protein</fullName>
    </recommendedName>
</protein>
<feature type="chain" id="PRO_5016662186" description="Infection structure specific protein" evidence="1">
    <location>
        <begin position="19"/>
        <end position="183"/>
    </location>
</feature>
<organism evidence="2 3">
    <name type="scientific">Venustampulla echinocandica</name>
    <dbReference type="NCBI Taxonomy" id="2656787"/>
    <lineage>
        <taxon>Eukaryota</taxon>
        <taxon>Fungi</taxon>
        <taxon>Dikarya</taxon>
        <taxon>Ascomycota</taxon>
        <taxon>Pezizomycotina</taxon>
        <taxon>Leotiomycetes</taxon>
        <taxon>Helotiales</taxon>
        <taxon>Pleuroascaceae</taxon>
        <taxon>Venustampulla</taxon>
    </lineage>
</organism>
<evidence type="ECO:0008006" key="4">
    <source>
        <dbReference type="Google" id="ProtNLM"/>
    </source>
</evidence>
<dbReference type="RefSeq" id="XP_031867205.1">
    <property type="nucleotide sequence ID" value="XM_032016914.1"/>
</dbReference>
<comment type="caution">
    <text evidence="2">The sequence shown here is derived from an EMBL/GenBank/DDBJ whole genome shotgun (WGS) entry which is preliminary data.</text>
</comment>
<keyword evidence="3" id="KW-1185">Reference proteome</keyword>
<dbReference type="GeneID" id="43601140"/>
<accession>A0A370TGB0</accession>
<dbReference type="AlphaFoldDB" id="A0A370TGB0"/>
<feature type="signal peptide" evidence="1">
    <location>
        <begin position="1"/>
        <end position="18"/>
    </location>
</feature>
<dbReference type="Proteomes" id="UP000254866">
    <property type="component" value="Unassembled WGS sequence"/>
</dbReference>
<gene>
    <name evidence="2" type="ORF">BP5553_08291</name>
</gene>
<evidence type="ECO:0000313" key="2">
    <source>
        <dbReference type="EMBL" id="RDL33923.1"/>
    </source>
</evidence>
<reference evidence="2 3" key="1">
    <citation type="journal article" date="2018" name="IMA Fungus">
        <title>IMA Genome-F 9: Draft genome sequence of Annulohypoxylon stygium, Aspergillus mulundensis, Berkeleyomyces basicola (syn. Thielaviopsis basicola), Ceratocystis smalleyi, two Cercospora beticola strains, Coleophoma cylindrospora, Fusarium fracticaudum, Phialophora cf. hyalina, and Morchella septimelata.</title>
        <authorList>
            <person name="Wingfield B.D."/>
            <person name="Bills G.F."/>
            <person name="Dong Y."/>
            <person name="Huang W."/>
            <person name="Nel W.J."/>
            <person name="Swalarsk-Parry B.S."/>
            <person name="Vaghefi N."/>
            <person name="Wilken P.M."/>
            <person name="An Z."/>
            <person name="de Beer Z.W."/>
            <person name="De Vos L."/>
            <person name="Chen L."/>
            <person name="Duong T.A."/>
            <person name="Gao Y."/>
            <person name="Hammerbacher A."/>
            <person name="Kikkert J.R."/>
            <person name="Li Y."/>
            <person name="Li H."/>
            <person name="Li K."/>
            <person name="Li Q."/>
            <person name="Liu X."/>
            <person name="Ma X."/>
            <person name="Naidoo K."/>
            <person name="Pethybridge S.J."/>
            <person name="Sun J."/>
            <person name="Steenkamp E.T."/>
            <person name="van der Nest M.A."/>
            <person name="van Wyk S."/>
            <person name="Wingfield M.J."/>
            <person name="Xiong C."/>
            <person name="Yue Q."/>
            <person name="Zhang X."/>
        </authorList>
    </citation>
    <scope>NUCLEOTIDE SEQUENCE [LARGE SCALE GENOMIC DNA]</scope>
    <source>
        <strain evidence="2 3">BP 5553</strain>
    </source>
</reference>
<keyword evidence="1" id="KW-0732">Signal</keyword>
<evidence type="ECO:0000313" key="3">
    <source>
        <dbReference type="Proteomes" id="UP000254866"/>
    </source>
</evidence>